<keyword evidence="2 6" id="KW-1003">Cell membrane</keyword>
<keyword evidence="4 6" id="KW-1133">Transmembrane helix</keyword>
<feature type="transmembrane region" description="Helical" evidence="6">
    <location>
        <begin position="101"/>
        <end position="134"/>
    </location>
</feature>
<reference evidence="8 9" key="1">
    <citation type="submission" date="2020-12" db="EMBL/GenBank/DDBJ databases">
        <title>Vagococcus allomyrinae sp. nov. and Enterococcus lavae sp. nov., isolated from the larvae of Allomyrina dichotoma.</title>
        <authorList>
            <person name="Lee S.D."/>
        </authorList>
    </citation>
    <scope>NUCLEOTIDE SEQUENCE [LARGE SCALE GENOMIC DNA]</scope>
    <source>
        <strain evidence="8 9">BWM-S5</strain>
    </source>
</reference>
<sequence length="682" mass="77660">MMLSKLSWKSVRLNYYHYIVYLIGMIFAVTIYYSFNAISYDEVLLKSVGSEVALKAFLSFGALLIALMILSFMFTINRFFFMRRAKEIGIYQLIGMKKRQIAGLFFSEIYLLGLAGLVIGIFFGIVFSKLFSMILIKVMVLNVESSLSLSIPSIINTVLVFILLLFMVSIHSSYLIYSYQLSGFFKKEERPVIEAKKLTGKQAILGVLGVALILFSYFLSLRVVSLLFNPVLGTIGFLLLPFVLVGLCAIGTYLFFKYTIHIFIHFFTRRKTGHYQGLSMLVAGNTRLHLYKGSNTLTTITIFIACSLGVIGGSASFYTLSLDHVNATNPTDFMVNSSLYETVKKSIGTQDEISESVQLNFKLVGSQYHYSISKEGTTVLEPINILSLSNYQEYQKINPYLKTIKLSDDHQAVQLDDRSMSLVRYDPIFQLADGTTIKVTAKTPDYLGEPLLRYNRPTIVVSDHLFDKIGSDAAYSLTAFNLRNSQDVDLANRLSEEFVKEWQFPMYYDLKQEGDTVSGYVSQQSQKSGAEQTLEEKEIWTLNYSSRLTELVYSRKLLGALIYIVLFLGIFALIISGSVLMVRQFAEAERERGTYRLLDRLGIPQKQIRQLIYRQNIIIFFFPMLLGILHAFFAVHLFNQLIPSPGYRLAYLSCGVLLLIYIVYYVLTSKIYYWIVEKDEPS</sequence>
<evidence type="ECO:0000256" key="2">
    <source>
        <dbReference type="ARBA" id="ARBA00022475"/>
    </source>
</evidence>
<feature type="transmembrane region" description="Helical" evidence="6">
    <location>
        <begin position="297"/>
        <end position="320"/>
    </location>
</feature>
<comment type="caution">
    <text evidence="8">The sequence shown here is derived from an EMBL/GenBank/DDBJ whole genome shotgun (WGS) entry which is preliminary data.</text>
</comment>
<dbReference type="PIRSF" id="PIRSF018968">
    <property type="entry name" value="ABC_permease_BceB"/>
    <property type="match status" value="1"/>
</dbReference>
<feature type="domain" description="ABC3 transporter permease C-terminal" evidence="7">
    <location>
        <begin position="567"/>
        <end position="676"/>
    </location>
</feature>
<protein>
    <submittedName>
        <fullName evidence="8">ABC transporter permease</fullName>
    </submittedName>
</protein>
<evidence type="ECO:0000256" key="5">
    <source>
        <dbReference type="ARBA" id="ARBA00023136"/>
    </source>
</evidence>
<evidence type="ECO:0000313" key="8">
    <source>
        <dbReference type="EMBL" id="MBP1048205.1"/>
    </source>
</evidence>
<proteinExistence type="inferred from homology"/>
<organism evidence="8 9">
    <name type="scientific">Enterococcus larvae</name>
    <dbReference type="NCBI Taxonomy" id="2794352"/>
    <lineage>
        <taxon>Bacteria</taxon>
        <taxon>Bacillati</taxon>
        <taxon>Bacillota</taxon>
        <taxon>Bacilli</taxon>
        <taxon>Lactobacillales</taxon>
        <taxon>Enterococcaceae</taxon>
        <taxon>Enterococcus</taxon>
    </lineage>
</organism>
<feature type="transmembrane region" description="Helical" evidence="6">
    <location>
        <begin position="15"/>
        <end position="35"/>
    </location>
</feature>
<comment type="similarity">
    <text evidence="6">Belongs to the ABC-4 integral membrane protein family.</text>
</comment>
<evidence type="ECO:0000256" key="6">
    <source>
        <dbReference type="PIRNR" id="PIRNR018968"/>
    </source>
</evidence>
<feature type="transmembrane region" description="Helical" evidence="6">
    <location>
        <begin position="649"/>
        <end position="667"/>
    </location>
</feature>
<evidence type="ECO:0000256" key="1">
    <source>
        <dbReference type="ARBA" id="ARBA00004651"/>
    </source>
</evidence>
<evidence type="ECO:0000313" key="9">
    <source>
        <dbReference type="Proteomes" id="UP000673375"/>
    </source>
</evidence>
<evidence type="ECO:0000256" key="4">
    <source>
        <dbReference type="ARBA" id="ARBA00022989"/>
    </source>
</evidence>
<dbReference type="Proteomes" id="UP000673375">
    <property type="component" value="Unassembled WGS sequence"/>
</dbReference>
<feature type="transmembrane region" description="Helical" evidence="6">
    <location>
        <begin position="557"/>
        <end position="582"/>
    </location>
</feature>
<feature type="transmembrane region" description="Helical" evidence="6">
    <location>
        <begin position="617"/>
        <end position="637"/>
    </location>
</feature>
<dbReference type="PANTHER" id="PTHR46795">
    <property type="entry name" value="ABC TRANSPORTER PERMEASE-RELATED-RELATED"/>
    <property type="match status" value="1"/>
</dbReference>
<comment type="subcellular location">
    <subcellularLocation>
        <location evidence="1 6">Cell membrane</location>
        <topology evidence="1 6">Multi-pass membrane protein</topology>
    </subcellularLocation>
</comment>
<feature type="transmembrane region" description="Helical" evidence="6">
    <location>
        <begin position="154"/>
        <end position="177"/>
    </location>
</feature>
<dbReference type="Pfam" id="PF02687">
    <property type="entry name" value="FtsX"/>
    <property type="match status" value="2"/>
</dbReference>
<accession>A0ABS4CQ47</accession>
<feature type="transmembrane region" description="Helical" evidence="6">
    <location>
        <begin position="55"/>
        <end position="80"/>
    </location>
</feature>
<keyword evidence="5 6" id="KW-0472">Membrane</keyword>
<gene>
    <name evidence="8" type="ORF">I6N96_18075</name>
</gene>
<dbReference type="InterPro" id="IPR027022">
    <property type="entry name" value="ABC_permease_BceB-typ"/>
</dbReference>
<keyword evidence="9" id="KW-1185">Reference proteome</keyword>
<dbReference type="PANTHER" id="PTHR46795:SF3">
    <property type="entry name" value="ABC TRANSPORTER PERMEASE"/>
    <property type="match status" value="1"/>
</dbReference>
<evidence type="ECO:0000256" key="3">
    <source>
        <dbReference type="ARBA" id="ARBA00022692"/>
    </source>
</evidence>
<keyword evidence="6" id="KW-0813">Transport</keyword>
<dbReference type="InterPro" id="IPR052536">
    <property type="entry name" value="ABC-4_Integral_Memb_Prot"/>
</dbReference>
<dbReference type="InterPro" id="IPR003838">
    <property type="entry name" value="ABC3_permease_C"/>
</dbReference>
<feature type="domain" description="ABC3 transporter permease C-terminal" evidence="7">
    <location>
        <begin position="60"/>
        <end position="179"/>
    </location>
</feature>
<feature type="transmembrane region" description="Helical" evidence="6">
    <location>
        <begin position="198"/>
        <end position="219"/>
    </location>
</feature>
<name>A0ABS4CQ47_9ENTE</name>
<keyword evidence="3 6" id="KW-0812">Transmembrane</keyword>
<feature type="transmembrane region" description="Helical" evidence="6">
    <location>
        <begin position="231"/>
        <end position="256"/>
    </location>
</feature>
<dbReference type="EMBL" id="JAEDXU010000013">
    <property type="protein sequence ID" value="MBP1048205.1"/>
    <property type="molecule type" value="Genomic_DNA"/>
</dbReference>
<evidence type="ECO:0000259" key="7">
    <source>
        <dbReference type="Pfam" id="PF02687"/>
    </source>
</evidence>